<evidence type="ECO:0008006" key="4">
    <source>
        <dbReference type="Google" id="ProtNLM"/>
    </source>
</evidence>
<dbReference type="OrthoDB" id="1572689at2759"/>
<evidence type="ECO:0000313" key="2">
    <source>
        <dbReference type="EMBL" id="CAD6270126.1"/>
    </source>
</evidence>
<evidence type="ECO:0000313" key="3">
    <source>
        <dbReference type="Proteomes" id="UP000604825"/>
    </source>
</evidence>
<name>A0A811RIB1_9POAL</name>
<dbReference type="PANTHER" id="PTHR33184">
    <property type="entry name" value="PROTEIN TAPETUM DETERMINANT 1-LIKE-RELATED"/>
    <property type="match status" value="1"/>
</dbReference>
<dbReference type="EMBL" id="CAJGYO010000015">
    <property type="protein sequence ID" value="CAD6270126.1"/>
    <property type="molecule type" value="Genomic_DNA"/>
</dbReference>
<dbReference type="GO" id="GO:0001709">
    <property type="term" value="P:cell fate determination"/>
    <property type="evidence" value="ECO:0007669"/>
    <property type="project" value="TreeGrafter"/>
</dbReference>
<proteinExistence type="predicted"/>
<reference evidence="2" key="1">
    <citation type="submission" date="2020-10" db="EMBL/GenBank/DDBJ databases">
        <authorList>
            <person name="Han B."/>
            <person name="Lu T."/>
            <person name="Zhao Q."/>
            <person name="Huang X."/>
            <person name="Zhao Y."/>
        </authorList>
    </citation>
    <scope>NUCLEOTIDE SEQUENCE</scope>
</reference>
<dbReference type="InterPro" id="IPR040361">
    <property type="entry name" value="TPD1"/>
</dbReference>
<dbReference type="Proteomes" id="UP000604825">
    <property type="component" value="Unassembled WGS sequence"/>
</dbReference>
<gene>
    <name evidence="2" type="ORF">NCGR_LOCUS53421</name>
</gene>
<dbReference type="Pfam" id="PF24068">
    <property type="entry name" value="TPD1_C"/>
    <property type="match status" value="1"/>
</dbReference>
<keyword evidence="3" id="KW-1185">Reference proteome</keyword>
<organism evidence="2 3">
    <name type="scientific">Miscanthus lutarioriparius</name>
    <dbReference type="NCBI Taxonomy" id="422564"/>
    <lineage>
        <taxon>Eukaryota</taxon>
        <taxon>Viridiplantae</taxon>
        <taxon>Streptophyta</taxon>
        <taxon>Embryophyta</taxon>
        <taxon>Tracheophyta</taxon>
        <taxon>Spermatophyta</taxon>
        <taxon>Magnoliopsida</taxon>
        <taxon>Liliopsida</taxon>
        <taxon>Poales</taxon>
        <taxon>Poaceae</taxon>
        <taxon>PACMAD clade</taxon>
        <taxon>Panicoideae</taxon>
        <taxon>Andropogonodae</taxon>
        <taxon>Andropogoneae</taxon>
        <taxon>Saccharinae</taxon>
        <taxon>Miscanthus</taxon>
    </lineage>
</organism>
<keyword evidence="1" id="KW-0732">Signal</keyword>
<sequence>MDASSSFSFRDRLAIGHRLCSTRRRGLHASPLTGDARRGGLPCGRSLGLSAMRMRASSSAALKAIVASAWFAVLLGSASLAASDDAGFSPPPTAVPAGPPRPALRAVAAALPVPVPVPAPLPRKILRPPGVAGGSGGAAGGPVRPSRMDEGCAGAEDIAIYQGHASSLPGGVPAYKVDVINQCMGDLDGGDCAIAGIHVRCGWFSSVSLVDPRKFRRLGHDDCLLNDGRPLLGGETISFEYANSFPYELSVRVATCVDPTTTP</sequence>
<protein>
    <recommendedName>
        <fullName evidence="4">TPD1</fullName>
    </recommendedName>
</protein>
<comment type="caution">
    <text evidence="2">The sequence shown here is derived from an EMBL/GenBank/DDBJ whole genome shotgun (WGS) entry which is preliminary data.</text>
</comment>
<dbReference type="AlphaFoldDB" id="A0A811RIB1"/>
<evidence type="ECO:0000256" key="1">
    <source>
        <dbReference type="ARBA" id="ARBA00022729"/>
    </source>
</evidence>
<accession>A0A811RIB1</accession>
<dbReference type="PANTHER" id="PTHR33184:SF61">
    <property type="entry name" value="TPD1 PROTEIN HOMOLOG 1"/>
    <property type="match status" value="1"/>
</dbReference>